<dbReference type="Gene3D" id="2.10.50.10">
    <property type="entry name" value="Tumor Necrosis Factor Receptor, subunit A, domain 2"/>
    <property type="match status" value="7"/>
</dbReference>
<feature type="domain" description="TNFR-Cys" evidence="5">
    <location>
        <begin position="1161"/>
        <end position="1201"/>
    </location>
</feature>
<name>A0A9W7E5X4_9STRA</name>
<dbReference type="SUPFAM" id="SSF56487">
    <property type="entry name" value="SRCR-like"/>
    <property type="match status" value="2"/>
</dbReference>
<gene>
    <name evidence="7" type="ORF">TrLO_g565</name>
</gene>
<proteinExistence type="predicted"/>
<feature type="disulfide bond" evidence="2">
    <location>
        <begin position="1183"/>
        <end position="1201"/>
    </location>
</feature>
<dbReference type="SMART" id="SM01411">
    <property type="entry name" value="Ephrin_rec_like"/>
    <property type="match status" value="12"/>
</dbReference>
<evidence type="ECO:0000259" key="5">
    <source>
        <dbReference type="PROSITE" id="PS50050"/>
    </source>
</evidence>
<feature type="disulfide bond" evidence="2">
    <location>
        <begin position="1162"/>
        <end position="1177"/>
    </location>
</feature>
<feature type="domain" description="SRCR" evidence="6">
    <location>
        <begin position="541"/>
        <end position="596"/>
    </location>
</feature>
<dbReference type="EMBL" id="BRXW01000534">
    <property type="protein sequence ID" value="GMH63688.1"/>
    <property type="molecule type" value="Genomic_DNA"/>
</dbReference>
<feature type="transmembrane region" description="Helical" evidence="4">
    <location>
        <begin position="1728"/>
        <end position="1746"/>
    </location>
</feature>
<feature type="compositionally biased region" description="Basic and acidic residues" evidence="3">
    <location>
        <begin position="1971"/>
        <end position="1985"/>
    </location>
</feature>
<feature type="transmembrane region" description="Helical" evidence="4">
    <location>
        <begin position="1766"/>
        <end position="1785"/>
    </location>
</feature>
<keyword evidence="1 2" id="KW-1015">Disulfide bond</keyword>
<keyword evidence="4" id="KW-0472">Membrane</keyword>
<dbReference type="PROSITE" id="PS50050">
    <property type="entry name" value="TNFR_NGFR_2"/>
    <property type="match status" value="1"/>
</dbReference>
<feature type="compositionally biased region" description="Gly residues" evidence="3">
    <location>
        <begin position="1842"/>
        <end position="1855"/>
    </location>
</feature>
<feature type="region of interest" description="Disordered" evidence="3">
    <location>
        <begin position="1841"/>
        <end position="1908"/>
    </location>
</feature>
<feature type="compositionally biased region" description="Polar residues" evidence="3">
    <location>
        <begin position="1898"/>
        <end position="1907"/>
    </location>
</feature>
<dbReference type="Proteomes" id="UP001165122">
    <property type="component" value="Unassembled WGS sequence"/>
</dbReference>
<feature type="domain" description="SRCR" evidence="6">
    <location>
        <begin position="19"/>
        <end position="149"/>
    </location>
</feature>
<dbReference type="PANTHER" id="PTHR46967:SF1">
    <property type="entry name" value="KERATIN-ASSOCIATED PROTEIN 16-1-LIKE"/>
    <property type="match status" value="1"/>
</dbReference>
<evidence type="ECO:0000259" key="6">
    <source>
        <dbReference type="PROSITE" id="PS50287"/>
    </source>
</evidence>
<reference evidence="8" key="1">
    <citation type="journal article" date="2023" name="Commun. Biol.">
        <title>Genome analysis of Parmales, the sister group of diatoms, reveals the evolutionary specialization of diatoms from phago-mixotrophs to photoautotrophs.</title>
        <authorList>
            <person name="Ban H."/>
            <person name="Sato S."/>
            <person name="Yoshikawa S."/>
            <person name="Yamada K."/>
            <person name="Nakamura Y."/>
            <person name="Ichinomiya M."/>
            <person name="Sato N."/>
            <person name="Blanc-Mathieu R."/>
            <person name="Endo H."/>
            <person name="Kuwata A."/>
            <person name="Ogata H."/>
        </authorList>
    </citation>
    <scope>NUCLEOTIDE SEQUENCE [LARGE SCALE GENOMIC DNA]</scope>
    <source>
        <strain evidence="8">NIES 3700</strain>
    </source>
</reference>
<evidence type="ECO:0000313" key="8">
    <source>
        <dbReference type="Proteomes" id="UP001165122"/>
    </source>
</evidence>
<dbReference type="PROSITE" id="PS50287">
    <property type="entry name" value="SRCR_2"/>
    <property type="match status" value="3"/>
</dbReference>
<dbReference type="Pfam" id="PF07699">
    <property type="entry name" value="Ephrin_rec_like"/>
    <property type="match status" value="2"/>
</dbReference>
<protein>
    <submittedName>
        <fullName evidence="7">Uncharacterized protein</fullName>
    </submittedName>
</protein>
<feature type="transmembrane region" description="Helical" evidence="4">
    <location>
        <begin position="1474"/>
        <end position="1497"/>
    </location>
</feature>
<feature type="disulfide bond" evidence="2">
    <location>
        <begin position="1180"/>
        <end position="1193"/>
    </location>
</feature>
<evidence type="ECO:0000256" key="3">
    <source>
        <dbReference type="SAM" id="MobiDB-lite"/>
    </source>
</evidence>
<dbReference type="InterPro" id="IPR011641">
    <property type="entry name" value="Tyr-kin_ephrin_A/B_rcpt-like"/>
</dbReference>
<dbReference type="PANTHER" id="PTHR46967">
    <property type="entry name" value="INSULIN-LIKE GROWTH FACTOR BINDING PROTEIN,N-TERMINAL"/>
    <property type="match status" value="1"/>
</dbReference>
<feature type="transmembrane region" description="Helical" evidence="4">
    <location>
        <begin position="1563"/>
        <end position="1586"/>
    </location>
</feature>
<feature type="compositionally biased region" description="Gly residues" evidence="3">
    <location>
        <begin position="1866"/>
        <end position="1895"/>
    </location>
</feature>
<dbReference type="OrthoDB" id="201089at2759"/>
<keyword evidence="4" id="KW-0812">Transmembrane</keyword>
<dbReference type="SMART" id="SM00208">
    <property type="entry name" value="TNFR"/>
    <property type="match status" value="3"/>
</dbReference>
<evidence type="ECO:0000313" key="7">
    <source>
        <dbReference type="EMBL" id="GMH63688.1"/>
    </source>
</evidence>
<dbReference type="GO" id="GO:0016020">
    <property type="term" value="C:membrane"/>
    <property type="evidence" value="ECO:0007669"/>
    <property type="project" value="InterPro"/>
</dbReference>
<feature type="compositionally biased region" description="Basic residues" evidence="3">
    <location>
        <begin position="2037"/>
        <end position="2047"/>
    </location>
</feature>
<dbReference type="InterPro" id="IPR036772">
    <property type="entry name" value="SRCR-like_dom_sf"/>
</dbReference>
<dbReference type="Gene3D" id="3.10.250.10">
    <property type="entry name" value="SRCR-like domain"/>
    <property type="match status" value="2"/>
</dbReference>
<dbReference type="SMART" id="SM00202">
    <property type="entry name" value="SR"/>
    <property type="match status" value="2"/>
</dbReference>
<feature type="domain" description="SRCR" evidence="6">
    <location>
        <begin position="251"/>
        <end position="374"/>
    </location>
</feature>
<feature type="transmembrane region" description="Helical" evidence="4">
    <location>
        <begin position="1535"/>
        <end position="1556"/>
    </location>
</feature>
<dbReference type="PROSITE" id="PS00652">
    <property type="entry name" value="TNFR_NGFR_1"/>
    <property type="match status" value="1"/>
</dbReference>
<keyword evidence="8" id="KW-1185">Reference proteome</keyword>
<evidence type="ECO:0000256" key="4">
    <source>
        <dbReference type="SAM" id="Phobius"/>
    </source>
</evidence>
<keyword evidence="4" id="KW-1133">Transmembrane helix</keyword>
<organism evidence="7 8">
    <name type="scientific">Triparma laevis f. longispina</name>
    <dbReference type="NCBI Taxonomy" id="1714387"/>
    <lineage>
        <taxon>Eukaryota</taxon>
        <taxon>Sar</taxon>
        <taxon>Stramenopiles</taxon>
        <taxon>Ochrophyta</taxon>
        <taxon>Bolidophyceae</taxon>
        <taxon>Parmales</taxon>
        <taxon>Triparmaceae</taxon>
        <taxon>Triparma</taxon>
    </lineage>
</organism>
<feature type="region of interest" description="Disordered" evidence="3">
    <location>
        <begin position="1924"/>
        <end position="1956"/>
    </location>
</feature>
<evidence type="ECO:0000256" key="1">
    <source>
        <dbReference type="ARBA" id="ARBA00023157"/>
    </source>
</evidence>
<dbReference type="InterPro" id="IPR001190">
    <property type="entry name" value="SRCR"/>
</dbReference>
<dbReference type="SUPFAM" id="SSF57184">
    <property type="entry name" value="Growth factor receptor domain"/>
    <property type="match status" value="2"/>
</dbReference>
<accession>A0A9W7E5X4</accession>
<feature type="repeat" description="TNFR-Cys" evidence="2">
    <location>
        <begin position="1161"/>
        <end position="1201"/>
    </location>
</feature>
<feature type="region of interest" description="Disordered" evidence="3">
    <location>
        <begin position="2023"/>
        <end position="2047"/>
    </location>
</feature>
<dbReference type="InterPro" id="IPR009030">
    <property type="entry name" value="Growth_fac_rcpt_cys_sf"/>
</dbReference>
<comment type="caution">
    <text evidence="7">The sequence shown here is derived from an EMBL/GenBank/DDBJ whole genome shotgun (WGS) entry which is preliminary data.</text>
</comment>
<sequence>MFGTTTYPDPGTVRDTSHVRLRSYEDSRIDINNEGEIEGRVEVLAGSGDSQFWGTIAQSPIESLDRWDNSDAQVVCRVLATEYGGVASLAWEMDPDEIEDAPNWIPMAWWNVDCDGDETKITDCQKTDYPDPTPSNPLDHSLDVGVYCQIEIPQSCVQCVAGKYNAGTGLEFCQNCVLGKYSAVGSIAQDNCAECAQGKKGRENPDGVPYCEDCQDNASSSADRLSCPCDPGYEDMSLSGIHLPDTQNIRLRVLDSVDPVTPIFDHEETVEGRIEVKGTDGGWGTIRATNANPWDNTNAMVACREIAVANGYFYISGSAIGPGETPEADLAGTTFPQYYEQYACDGNELQLDSCSKQQTTGPAQHDKAVGISCSFYKPEYLGVCRLCSEGKYSDTSGMPCTPCEAGSYAAGTASHSCSDCATGKKSDVVGADSESVCQNCHAGTYSGSMPGSDSCESCPEGQFSLEGSAGCTLCNLGKYSEGSASTCTDCDDGEFQPLTGKGSCNPCNAPLVVDVSRTQCSCPLGSADVYPSGRIADAGTIRIRDQSNLAPEFSETGFVEGRVEVMPSGKANFGTISNAVEPWTDTAAFVACRQLGDALGYMMRSGTAADSYIQVCEGSTIYVAEDQWDPTKDVGIKCLFYPIQCDSSGGGAVATQAPTSSPSLAPTAAPTRDTACQIGYDCSSGLAVPCLAGRWSDGVNACMDCPIGSRCLGAATHSQCQPGKYQHQTGQKTCIVCPAGKYQDERGQSGCTDCSIGKYNNNDGTKRDKHDNSNNCEECVAGKYGPSEGAVTCTACPAGKSVIVGGLHISADQCVVCGTGKYANEGSACLSCPAGTYLSDAGTNEKDHDDAKDCAICEIGTYQNNPESSGCIICPAGTYNNDHAYAAIHHDSINDCIICPAGTYNSDAATSAVHHNDLSDCAVCPSGTYLPDEATSAEFHTSIDLCTACAVGKKNKDAGTAAEFHDSPNDCSNCDPNYYSDLMTGTSSCTACPEGEFSVGGSSQCSDCPPGFTCKYDTEGNLESTAPCLTGTYSQGGGECVQCEPGYRCPGGTNHMYCNQGEHQPASGQSICLPCASGTYQSLPGQTECLECPEGYFCPTQTVNPIECGSKSSFCVAGSPNPYLAPIGKYTMPELEDKETMRVEAAFCPSGSACIGGVKTKCEAGLTFQPNAGKSSCKTCSVCGAGKFIYNECTEHTDRVCRDCRGGTASLGGATKCDQCVEGQPTNNETGASICTTCPQYEELDLDLGYSVRACKCAISFVRKQHNESCSCLPGFTLTGEACSPCEEGRFKEDYGVHSCSRCEDVLKNSVTINKNSTVASECVCPEAKYDNLLTGKDRMCVPVKKGMSLDTSGMSLTTVTMEPGYWRVGPQSIDIRQCPIEAACVGGNISAANGYCRGGHRGPYCNLCMKEYTKDPFHLCQTCDSTTADLVYSILTIFTIMIIIGLILGCAHKKHFGANTNYDRKKLSKRFKNGFKIIFTGAQITSALPAVIPVLALPQNFKSIVQAAQFLNLNVFQFVAVGCWSKNFNFYNRLIGTTLPIIAICLLLTTFAQLIPSRKARLNNIAVAITYLTLPTVTTTIFAMFPCDSIDGGQSYLRADYSIDCNAENRWVWQAYGASMIVVFPLGITLLYCRLLWVDRKKIMLPIEEREKDFELMAEAFLFEPYKPEFWYFEVIETVRRLCLTGVLSAVKPGSFSQLSIGLLMCIFFTTVFCKLEPYHESRDNKIAILSSWQLVLVFLCSSFMKSATLLSNSVDDTADFEGMGYILIFSFIAIFILFVVYAIEQKDDISEDAEDIAERILAEQSKSQMKISFGSLGSIGSMGSLRNMGVNPMRTVSELEGGGGEGFEGGGDGMKMTRLRGEKGGGGGGGEKGGRGGGGRGRGRGGGRGGSGSGIWKSTPQQNTVVGKPGMLETIRASLVNEEDENEKKEVVPVPVGPPLPLMAQSKNSNVPHDPSILKARREEAFFAAQREKARQEKEEEAKNLSQMSMLEREKYEKEMLEKNKHSQQKSQHMQRLSMTYRGGAAGGKGEGRWKGRGRGRGGGK</sequence>
<dbReference type="InterPro" id="IPR001368">
    <property type="entry name" value="TNFR/NGFR_Cys_rich_reg"/>
</dbReference>
<feature type="transmembrane region" description="Helical" evidence="4">
    <location>
        <begin position="1617"/>
        <end position="1638"/>
    </location>
</feature>
<evidence type="ECO:0000256" key="2">
    <source>
        <dbReference type="PROSITE-ProRule" id="PRU00206"/>
    </source>
</evidence>
<feature type="region of interest" description="Disordered" evidence="3">
    <location>
        <begin position="1971"/>
        <end position="1992"/>
    </location>
</feature>
<feature type="transmembrane region" description="Helical" evidence="4">
    <location>
        <begin position="1431"/>
        <end position="1453"/>
    </location>
</feature>